<protein>
    <submittedName>
        <fullName evidence="1">Uncharacterized protein</fullName>
    </submittedName>
</protein>
<accession>A0A196SM82</accession>
<comment type="caution">
    <text evidence="1">The sequence shown here is derived from an EMBL/GenBank/DDBJ whole genome shotgun (WGS) entry which is preliminary data.</text>
</comment>
<proteinExistence type="predicted"/>
<dbReference type="Gene3D" id="3.80.10.10">
    <property type="entry name" value="Ribonuclease Inhibitor"/>
    <property type="match status" value="1"/>
</dbReference>
<organism evidence="1 2">
    <name type="scientific">Blastocystis sp. subtype 1 (strain ATCC 50177 / NandII)</name>
    <dbReference type="NCBI Taxonomy" id="478820"/>
    <lineage>
        <taxon>Eukaryota</taxon>
        <taxon>Sar</taxon>
        <taxon>Stramenopiles</taxon>
        <taxon>Bigyra</taxon>
        <taxon>Opalozoa</taxon>
        <taxon>Opalinata</taxon>
        <taxon>Blastocystidae</taxon>
        <taxon>Blastocystis</taxon>
    </lineage>
</organism>
<name>A0A196SM82_BLAHN</name>
<dbReference type="SUPFAM" id="SSF52047">
    <property type="entry name" value="RNI-like"/>
    <property type="match status" value="1"/>
</dbReference>
<dbReference type="AlphaFoldDB" id="A0A196SM82"/>
<keyword evidence="2" id="KW-1185">Reference proteome</keyword>
<dbReference type="Proteomes" id="UP000078348">
    <property type="component" value="Unassembled WGS sequence"/>
</dbReference>
<dbReference type="OrthoDB" id="7701360at2759"/>
<evidence type="ECO:0000313" key="2">
    <source>
        <dbReference type="Proteomes" id="UP000078348"/>
    </source>
</evidence>
<evidence type="ECO:0000313" key="1">
    <source>
        <dbReference type="EMBL" id="OAO17386.1"/>
    </source>
</evidence>
<dbReference type="EMBL" id="LXWW01000033">
    <property type="protein sequence ID" value="OAO17386.1"/>
    <property type="molecule type" value="Genomic_DNA"/>
</dbReference>
<reference evidence="1 2" key="1">
    <citation type="submission" date="2016-05" db="EMBL/GenBank/DDBJ databases">
        <title>Nuclear genome of Blastocystis sp. subtype 1 NandII.</title>
        <authorList>
            <person name="Gentekaki E."/>
            <person name="Curtis B."/>
            <person name="Stairs C."/>
            <person name="Eme L."/>
            <person name="Herman E."/>
            <person name="Klimes V."/>
            <person name="Arias M.C."/>
            <person name="Elias M."/>
            <person name="Hilliou F."/>
            <person name="Klute M."/>
            <person name="Malik S.-B."/>
            <person name="Pightling A."/>
            <person name="Rachubinski R."/>
            <person name="Salas D."/>
            <person name="Schlacht A."/>
            <person name="Suga H."/>
            <person name="Archibald J."/>
            <person name="Ball S.G."/>
            <person name="Clark G."/>
            <person name="Dacks J."/>
            <person name="Van Der Giezen M."/>
            <person name="Tsaousis A."/>
            <person name="Roger A."/>
        </authorList>
    </citation>
    <scope>NUCLEOTIDE SEQUENCE [LARGE SCALE GENOMIC DNA]</scope>
    <source>
        <strain evidence="2">ATCC 50177 / NandII</strain>
    </source>
</reference>
<sequence length="235" mass="25761">MKGSDVFQWGGRKANETISMDLNDNEPVDTAMPVVNRYSSITTIDDIGVNCEYIHLQKCPDCYGNLYFSELSDLVSVVIDDDSLNNALFIVFALMSKLESITIGAGSFITAPALSIENCDKLESLKIGPYSFNSATSFKVMNCQNLKSITIGNDTEFSDNFLNCDKLVLSNLPALETILFGMYSFNKTKKAEFTNLWNLKTITVGSNACHGTVGSSLTMTSTHCCYCVTSRSSLC</sequence>
<dbReference type="InterPro" id="IPR032675">
    <property type="entry name" value="LRR_dom_sf"/>
</dbReference>
<gene>
    <name evidence="1" type="ORF">AV274_0903</name>
</gene>